<dbReference type="EMBL" id="LAZR01016631">
    <property type="protein sequence ID" value="KKM03672.1"/>
    <property type="molecule type" value="Genomic_DNA"/>
</dbReference>
<dbReference type="SUPFAM" id="SSF55681">
    <property type="entry name" value="Class II aaRS and biotin synthetases"/>
    <property type="match status" value="1"/>
</dbReference>
<sequence length="86" mass="9707">MLNFIHTKKLNIYKQLKLEEALLKNFDKPFCIINEGSSSSVILGISNNISDLVEIEKAKEDKIPIIKRFTAGGCVFVDKNTIFATF</sequence>
<dbReference type="AlphaFoldDB" id="A0A0F9HKE8"/>
<dbReference type="PANTHER" id="PTHR43506">
    <property type="entry name" value="BIOTIN/LIPOATE A/B PROTEIN LIGASE FAMILY"/>
    <property type="match status" value="1"/>
</dbReference>
<dbReference type="InterPro" id="IPR053264">
    <property type="entry name" value="Lipoate-ligase_2_inactive"/>
</dbReference>
<evidence type="ECO:0000313" key="2">
    <source>
        <dbReference type="EMBL" id="KKM03672.1"/>
    </source>
</evidence>
<name>A0A0F9HKE8_9ZZZZ</name>
<feature type="domain" description="BPL/LPL catalytic" evidence="1">
    <location>
        <begin position="12"/>
        <end position="85"/>
    </location>
</feature>
<dbReference type="InterPro" id="IPR045864">
    <property type="entry name" value="aa-tRNA-synth_II/BPL/LPL"/>
</dbReference>
<protein>
    <recommendedName>
        <fullName evidence="1">BPL/LPL catalytic domain-containing protein</fullName>
    </recommendedName>
</protein>
<gene>
    <name evidence="2" type="ORF">LCGC14_1772100</name>
</gene>
<evidence type="ECO:0000259" key="1">
    <source>
        <dbReference type="Pfam" id="PF21948"/>
    </source>
</evidence>
<comment type="caution">
    <text evidence="2">The sequence shown here is derived from an EMBL/GenBank/DDBJ whole genome shotgun (WGS) entry which is preliminary data.</text>
</comment>
<reference evidence="2" key="1">
    <citation type="journal article" date="2015" name="Nature">
        <title>Complex archaea that bridge the gap between prokaryotes and eukaryotes.</title>
        <authorList>
            <person name="Spang A."/>
            <person name="Saw J.H."/>
            <person name="Jorgensen S.L."/>
            <person name="Zaremba-Niedzwiedzka K."/>
            <person name="Martijn J."/>
            <person name="Lind A.E."/>
            <person name="van Eijk R."/>
            <person name="Schleper C."/>
            <person name="Guy L."/>
            <person name="Ettema T.J."/>
        </authorList>
    </citation>
    <scope>NUCLEOTIDE SEQUENCE</scope>
</reference>
<organism evidence="2">
    <name type="scientific">marine sediment metagenome</name>
    <dbReference type="NCBI Taxonomy" id="412755"/>
    <lineage>
        <taxon>unclassified sequences</taxon>
        <taxon>metagenomes</taxon>
        <taxon>ecological metagenomes</taxon>
    </lineage>
</organism>
<dbReference type="InterPro" id="IPR004143">
    <property type="entry name" value="BPL_LPL_catalytic"/>
</dbReference>
<accession>A0A0F9HKE8</accession>
<dbReference type="PANTHER" id="PTHR43506:SF1">
    <property type="entry name" value="BPL_LPL CATALYTIC DOMAIN-CONTAINING PROTEIN"/>
    <property type="match status" value="1"/>
</dbReference>
<dbReference type="Pfam" id="PF21948">
    <property type="entry name" value="LplA-B_cat"/>
    <property type="match status" value="1"/>
</dbReference>
<proteinExistence type="predicted"/>
<feature type="non-terminal residue" evidence="2">
    <location>
        <position position="86"/>
    </location>
</feature>
<dbReference type="Gene3D" id="3.30.930.10">
    <property type="entry name" value="Bira Bifunctional Protein, Domain 2"/>
    <property type="match status" value="1"/>
</dbReference>